<dbReference type="EMBL" id="MKGI01000078">
    <property type="protein sequence ID" value="OEL10234.1"/>
    <property type="molecule type" value="Genomic_DNA"/>
</dbReference>
<dbReference type="Pfam" id="PF01936">
    <property type="entry name" value="NYN"/>
    <property type="match status" value="1"/>
</dbReference>
<dbReference type="CDD" id="cd18722">
    <property type="entry name" value="PIN_NicB-like"/>
    <property type="match status" value="1"/>
</dbReference>
<dbReference type="Proteomes" id="UP000095601">
    <property type="component" value="Unassembled WGS sequence"/>
</dbReference>
<evidence type="ECO:0000313" key="2">
    <source>
        <dbReference type="EMBL" id="OEL10234.1"/>
    </source>
</evidence>
<protein>
    <submittedName>
        <fullName evidence="2">NYN domain protein</fullName>
    </submittedName>
</protein>
<comment type="caution">
    <text evidence="2">The sequence shown here is derived from an EMBL/GenBank/DDBJ whole genome shotgun (WGS) entry which is preliminary data.</text>
</comment>
<name>A0A1E5UBD0_9FLAO</name>
<proteinExistence type="predicted"/>
<dbReference type="Gene3D" id="3.40.50.1010">
    <property type="entry name" value="5'-nuclease"/>
    <property type="match status" value="1"/>
</dbReference>
<dbReference type="KEGG" id="cnr:EB819_09995"/>
<evidence type="ECO:0000259" key="1">
    <source>
        <dbReference type="Pfam" id="PF01936"/>
    </source>
</evidence>
<dbReference type="GO" id="GO:0004540">
    <property type="term" value="F:RNA nuclease activity"/>
    <property type="evidence" value="ECO:0007669"/>
    <property type="project" value="InterPro"/>
</dbReference>
<keyword evidence="3" id="KW-1185">Reference proteome</keyword>
<dbReference type="STRING" id="237258.SAMN04489756_10529"/>
<feature type="domain" description="NYN" evidence="1">
    <location>
        <begin position="139"/>
        <end position="190"/>
    </location>
</feature>
<dbReference type="PATRIC" id="fig|237258.4.peg.780"/>
<dbReference type="InterPro" id="IPR021139">
    <property type="entry name" value="NYN"/>
</dbReference>
<gene>
    <name evidence="2" type="ORF">BHF72_0598</name>
</gene>
<sequence>MKKKTAILVDGGFFIKRYRSIIRATSLDPIRTANDLWTMCIKHLEQAKSEKYDLYRIFYYDCLPYDKKQHNPVTGKALDFSKTDQYKFQVAFFEELRKKRKVALRLGVLEDKNKWIIKPSKTKDLLNGKIVISDLTENDVQFDFTQKMVDMKIGLDIASITLKKQVDQIILIAGDSDFVPAAKLARREGIDFLLDPMWNPIKPHLFEHIDGLHSTFKQYKSTKK</sequence>
<evidence type="ECO:0000313" key="3">
    <source>
        <dbReference type="Proteomes" id="UP000095601"/>
    </source>
</evidence>
<dbReference type="AlphaFoldDB" id="A0A1E5UBD0"/>
<organism evidence="2 3">
    <name type="scientific">Cloacibacterium normanense</name>
    <dbReference type="NCBI Taxonomy" id="237258"/>
    <lineage>
        <taxon>Bacteria</taxon>
        <taxon>Pseudomonadati</taxon>
        <taxon>Bacteroidota</taxon>
        <taxon>Flavobacteriia</taxon>
        <taxon>Flavobacteriales</taxon>
        <taxon>Weeksellaceae</taxon>
    </lineage>
</organism>
<dbReference type="RefSeq" id="WP_069800245.1">
    <property type="nucleotide sequence ID" value="NZ_CP034157.1"/>
</dbReference>
<accession>A0A1E5UBD0</accession>
<dbReference type="OrthoDB" id="9800236at2"/>
<reference evidence="2 3" key="1">
    <citation type="submission" date="2016-09" db="EMBL/GenBank/DDBJ databases">
        <authorList>
            <person name="Capua I."/>
            <person name="De Benedictis P."/>
            <person name="Joannis T."/>
            <person name="Lombin L.H."/>
            <person name="Cattoli G."/>
        </authorList>
    </citation>
    <scope>NUCLEOTIDE SEQUENCE [LARGE SCALE GENOMIC DNA]</scope>
    <source>
        <strain evidence="2 3">NRS-1</strain>
    </source>
</reference>